<dbReference type="AlphaFoldDB" id="A0A0G0TSH3"/>
<dbReference type="Proteomes" id="UP000034072">
    <property type="component" value="Unassembled WGS sequence"/>
</dbReference>
<dbReference type="EMBL" id="LBXZ01000004">
    <property type="protein sequence ID" value="KKR40807.1"/>
    <property type="molecule type" value="Genomic_DNA"/>
</dbReference>
<dbReference type="InterPro" id="IPR018911">
    <property type="entry name" value="Gmad2_Ig-like_dom"/>
</dbReference>
<name>A0A0G0TSH3_9BACT</name>
<proteinExistence type="predicted"/>
<dbReference type="Pfam" id="PF10648">
    <property type="entry name" value="Gmad2"/>
    <property type="match status" value="1"/>
</dbReference>
<dbReference type="PATRIC" id="fig|1619033.3.peg.358"/>
<accession>A0A0G0TSH3</accession>
<dbReference type="Pfam" id="PF10646">
    <property type="entry name" value="Germane"/>
    <property type="match status" value="1"/>
</dbReference>
<evidence type="ECO:0000259" key="1">
    <source>
        <dbReference type="SMART" id="SM00909"/>
    </source>
</evidence>
<protein>
    <recommendedName>
        <fullName evidence="1">GerMN domain-containing protein</fullName>
    </recommendedName>
</protein>
<dbReference type="InterPro" id="IPR019606">
    <property type="entry name" value="GerMN"/>
</dbReference>
<organism evidence="2 3">
    <name type="scientific">Candidatus Yanofskybacteria bacterium GW2011_GWE2_40_11</name>
    <dbReference type="NCBI Taxonomy" id="1619033"/>
    <lineage>
        <taxon>Bacteria</taxon>
        <taxon>Candidatus Yanofskyibacteriota</taxon>
    </lineage>
</organism>
<feature type="domain" description="GerMN" evidence="1">
    <location>
        <begin position="273"/>
        <end position="366"/>
    </location>
</feature>
<reference evidence="2 3" key="1">
    <citation type="journal article" date="2015" name="Nature">
        <title>rRNA introns, odd ribosomes, and small enigmatic genomes across a large radiation of phyla.</title>
        <authorList>
            <person name="Brown C.T."/>
            <person name="Hug L.A."/>
            <person name="Thomas B.C."/>
            <person name="Sharon I."/>
            <person name="Castelle C.J."/>
            <person name="Singh A."/>
            <person name="Wilkins M.J."/>
            <person name="Williams K.H."/>
            <person name="Banfield J.F."/>
        </authorList>
    </citation>
    <scope>NUCLEOTIDE SEQUENCE [LARGE SCALE GENOMIC DNA]</scope>
</reference>
<comment type="caution">
    <text evidence="2">The sequence shown here is derived from an EMBL/GenBank/DDBJ whole genome shotgun (WGS) entry which is preliminary data.</text>
</comment>
<evidence type="ECO:0000313" key="3">
    <source>
        <dbReference type="Proteomes" id="UP000034072"/>
    </source>
</evidence>
<gene>
    <name evidence="2" type="ORF">UT75_C0004G0018</name>
</gene>
<sequence>MKKFIALVVFLIVAGMAILFGMRLWSGEDSWVCQSGEWVKHGNPSKAKPAGVCGEIREFNGTISKVDIDGGVIFIELSDSKIELVLHAEAKLFDGSGMDIPISDLYESFEVSGKGSVVAEDKLIVTELRVTKSPNIILMSPRSGDEAGLPVEIRGVARVFENNLNVRVKDSNGKVLAEAFTMANSPDMGKYGVFAIDLNYSEPTASTGYVEAFNYSAKDGSIENLVSSPIKFENVEAQILKVYFSNSKKDPRADYCARTYPVERRVPKSEAPGRTALEELIRGVLTDEGRAGYFSSIPQVPRVEINKLVIENGLATIDFNSALSAYGGGSCKVAAIRSQIENTIKQFSSVKKVDILIDGSKDDVLQP</sequence>
<evidence type="ECO:0000313" key="2">
    <source>
        <dbReference type="EMBL" id="KKR40807.1"/>
    </source>
</evidence>
<dbReference type="SMART" id="SM00909">
    <property type="entry name" value="Germane"/>
    <property type="match status" value="1"/>
</dbReference>